<dbReference type="InterPro" id="IPR013783">
    <property type="entry name" value="Ig-like_fold"/>
</dbReference>
<protein>
    <submittedName>
        <fullName evidence="4">Uncharacterized protein</fullName>
    </submittedName>
</protein>
<dbReference type="EMBL" id="BGZN01000006">
    <property type="protein sequence ID" value="GBR73101.1"/>
    <property type="molecule type" value="Genomic_DNA"/>
</dbReference>
<evidence type="ECO:0000259" key="2">
    <source>
        <dbReference type="PROSITE" id="PS50853"/>
    </source>
</evidence>
<feature type="region of interest" description="Disordered" evidence="1">
    <location>
        <begin position="429"/>
        <end position="460"/>
    </location>
</feature>
<feature type="region of interest" description="Disordered" evidence="1">
    <location>
        <begin position="115"/>
        <end position="136"/>
    </location>
</feature>
<dbReference type="PROSITE" id="PS50853">
    <property type="entry name" value="FN3"/>
    <property type="match status" value="1"/>
</dbReference>
<gene>
    <name evidence="4" type="ORF">NO1_0542</name>
</gene>
<dbReference type="Gene3D" id="2.60.40.10">
    <property type="entry name" value="Immunoglobulins"/>
    <property type="match status" value="1"/>
</dbReference>
<evidence type="ECO:0000259" key="3">
    <source>
        <dbReference type="PROSITE" id="PS51272"/>
    </source>
</evidence>
<evidence type="ECO:0000256" key="1">
    <source>
        <dbReference type="SAM" id="MobiDB-lite"/>
    </source>
</evidence>
<keyword evidence="5" id="KW-1185">Reference proteome</keyword>
<feature type="domain" description="SLH" evidence="3">
    <location>
        <begin position="370"/>
        <end position="431"/>
    </location>
</feature>
<sequence>MQAAPGLSPTLAEIRSSDNDCAAFTWHQPEINAGQEITGYYVYWGADEAGVSDFFQNNNFQDNAARSFDPPPVQDFGEYYLRVRAVDEAGHSGGWATVLTYIYEDETETLAELEEEEYTEEEYAEEYSADEETESAEEEEIYFAETAGLEEAAEVNTVEGDLLAVATQMSGGDFVISNASFVFEGGGDNPFVRPIQLPPIIFSEDGVRYQDEEIGESPQVAMRPIQLPSAVIADAADAGTEKEIEYTEEYEKKTEEEILEEIIAAAETERANGAVFNPELPLTRKEMFKMVVYMLEEQGLPLPEKTVPQFSDLSAEHLTLAEKAARYGLLRGFPDGTARLDQPLRKAEAACIFARYNTAVGENLAGVFLSAQVFIDVPSAHWAYQEIAQTREFFTSSAENYFQPQAEISRLDTAKMLAKFKYVQDRREDLPPLSIGQPAPAAGAAENAQVSHLPEPGKEQ</sequence>
<accession>A0A388TA24</accession>
<proteinExistence type="predicted"/>
<feature type="compositionally biased region" description="Low complexity" evidence="1">
    <location>
        <begin position="436"/>
        <end position="449"/>
    </location>
</feature>
<dbReference type="InterPro" id="IPR036116">
    <property type="entry name" value="FN3_sf"/>
</dbReference>
<comment type="caution">
    <text evidence="4">The sequence shown here is derived from an EMBL/GenBank/DDBJ whole genome shotgun (WGS) entry which is preliminary data.</text>
</comment>
<dbReference type="CDD" id="cd00063">
    <property type="entry name" value="FN3"/>
    <property type="match status" value="1"/>
</dbReference>
<evidence type="ECO:0000313" key="5">
    <source>
        <dbReference type="Proteomes" id="UP000269352"/>
    </source>
</evidence>
<dbReference type="InterPro" id="IPR001119">
    <property type="entry name" value="SLH_dom"/>
</dbReference>
<dbReference type="PROSITE" id="PS51272">
    <property type="entry name" value="SLH"/>
    <property type="match status" value="1"/>
</dbReference>
<reference evidence="4 5" key="1">
    <citation type="journal article" date="2019" name="ISME J.">
        <title>Genome analyses of uncultured TG2/ZB3 bacteria in 'Margulisbacteria' specifically attached to ectosymbiotic spirochetes of protists in the termite gut.</title>
        <authorList>
            <person name="Utami Y.D."/>
            <person name="Kuwahara H."/>
            <person name="Igai K."/>
            <person name="Murakami T."/>
            <person name="Sugaya K."/>
            <person name="Morikawa T."/>
            <person name="Nagura Y."/>
            <person name="Yuki M."/>
            <person name="Deevong P."/>
            <person name="Inoue T."/>
            <person name="Kihara K."/>
            <person name="Lo N."/>
            <person name="Yamada A."/>
            <person name="Ohkuma M."/>
            <person name="Hongoh Y."/>
        </authorList>
    </citation>
    <scope>NUCLEOTIDE SEQUENCE [LARGE SCALE GENOMIC DNA]</scope>
    <source>
        <strain evidence="4">NkOx7-01</strain>
    </source>
</reference>
<dbReference type="AlphaFoldDB" id="A0A388TA24"/>
<organism evidence="4 5">
    <name type="scientific">Termititenax aidoneus</name>
    <dbReference type="NCBI Taxonomy" id="2218524"/>
    <lineage>
        <taxon>Bacteria</taxon>
        <taxon>Bacillati</taxon>
        <taxon>Candidatus Margulisiibacteriota</taxon>
        <taxon>Candidatus Termititenacia</taxon>
        <taxon>Candidatus Termititenacales</taxon>
        <taxon>Candidatus Termititenacaceae</taxon>
        <taxon>Candidatus Termititenax</taxon>
    </lineage>
</organism>
<dbReference type="Proteomes" id="UP000269352">
    <property type="component" value="Unassembled WGS sequence"/>
</dbReference>
<name>A0A388TA24_TERA1</name>
<feature type="domain" description="Fibronectin type-III" evidence="2">
    <location>
        <begin position="8"/>
        <end position="107"/>
    </location>
</feature>
<evidence type="ECO:0000313" key="4">
    <source>
        <dbReference type="EMBL" id="GBR73101.1"/>
    </source>
</evidence>
<dbReference type="InterPro" id="IPR003961">
    <property type="entry name" value="FN3_dom"/>
</dbReference>
<dbReference type="SUPFAM" id="SSF49265">
    <property type="entry name" value="Fibronectin type III"/>
    <property type="match status" value="1"/>
</dbReference>